<proteinExistence type="predicted"/>
<organism evidence="1 2">
    <name type="scientific">Violaceomyces palustris</name>
    <dbReference type="NCBI Taxonomy" id="1673888"/>
    <lineage>
        <taxon>Eukaryota</taxon>
        <taxon>Fungi</taxon>
        <taxon>Dikarya</taxon>
        <taxon>Basidiomycota</taxon>
        <taxon>Ustilaginomycotina</taxon>
        <taxon>Ustilaginomycetes</taxon>
        <taxon>Violaceomycetales</taxon>
        <taxon>Violaceomycetaceae</taxon>
        <taxon>Violaceomyces</taxon>
    </lineage>
</organism>
<name>A0ACD0NLF3_9BASI</name>
<protein>
    <submittedName>
        <fullName evidence="1">Uncharacterized protein</fullName>
    </submittedName>
</protein>
<dbReference type="Proteomes" id="UP000245626">
    <property type="component" value="Unassembled WGS sequence"/>
</dbReference>
<keyword evidence="2" id="KW-1185">Reference proteome</keyword>
<reference evidence="1 2" key="1">
    <citation type="journal article" date="2018" name="Mol. Biol. Evol.">
        <title>Broad Genomic Sampling Reveals a Smut Pathogenic Ancestry of the Fungal Clade Ustilaginomycotina.</title>
        <authorList>
            <person name="Kijpornyongpan T."/>
            <person name="Mondo S.J."/>
            <person name="Barry K."/>
            <person name="Sandor L."/>
            <person name="Lee J."/>
            <person name="Lipzen A."/>
            <person name="Pangilinan J."/>
            <person name="LaButti K."/>
            <person name="Hainaut M."/>
            <person name="Henrissat B."/>
            <person name="Grigoriev I.V."/>
            <person name="Spatafora J.W."/>
            <person name="Aime M.C."/>
        </authorList>
    </citation>
    <scope>NUCLEOTIDE SEQUENCE [LARGE SCALE GENOMIC DNA]</scope>
    <source>
        <strain evidence="1 2">SA 807</strain>
    </source>
</reference>
<evidence type="ECO:0000313" key="1">
    <source>
        <dbReference type="EMBL" id="PWN46652.1"/>
    </source>
</evidence>
<gene>
    <name evidence="1" type="ORF">IE53DRAFT_17702</name>
</gene>
<accession>A0ACD0NLF3</accession>
<dbReference type="EMBL" id="KZ820804">
    <property type="protein sequence ID" value="PWN46652.1"/>
    <property type="molecule type" value="Genomic_DNA"/>
</dbReference>
<evidence type="ECO:0000313" key="2">
    <source>
        <dbReference type="Proteomes" id="UP000245626"/>
    </source>
</evidence>
<sequence>MKKKEKKRRPTPPQQEERLHQPAISSGSMSASKPSGNSATQWESVREGSEYWGIGGGGQASRDKSETPGHISTSARPGRGGEKRFKKTRK</sequence>